<evidence type="ECO:0008006" key="2">
    <source>
        <dbReference type="Google" id="ProtNLM"/>
    </source>
</evidence>
<proteinExistence type="predicted"/>
<name>A0A381XWP2_9ZZZZ</name>
<evidence type="ECO:0000313" key="1">
    <source>
        <dbReference type="EMBL" id="SVA68633.1"/>
    </source>
</evidence>
<gene>
    <name evidence="1" type="ORF">METZ01_LOCUS121487</name>
</gene>
<dbReference type="AlphaFoldDB" id="A0A381XWP2"/>
<feature type="non-terminal residue" evidence="1">
    <location>
        <position position="38"/>
    </location>
</feature>
<dbReference type="EMBL" id="UINC01016495">
    <property type="protein sequence ID" value="SVA68633.1"/>
    <property type="molecule type" value="Genomic_DNA"/>
</dbReference>
<protein>
    <recommendedName>
        <fullName evidence="2">Phosphate starvation-inducible protein PhoH</fullName>
    </recommendedName>
</protein>
<accession>A0A381XWP2</accession>
<organism evidence="1">
    <name type="scientific">marine metagenome</name>
    <dbReference type="NCBI Taxonomy" id="408172"/>
    <lineage>
        <taxon>unclassified sequences</taxon>
        <taxon>metagenomes</taxon>
        <taxon>ecological metagenomes</taxon>
    </lineage>
</organism>
<reference evidence="1" key="1">
    <citation type="submission" date="2018-05" db="EMBL/GenBank/DDBJ databases">
        <authorList>
            <person name="Lanie J.A."/>
            <person name="Ng W.-L."/>
            <person name="Kazmierczak K.M."/>
            <person name="Andrzejewski T.M."/>
            <person name="Davidsen T.M."/>
            <person name="Wayne K.J."/>
            <person name="Tettelin H."/>
            <person name="Glass J.I."/>
            <person name="Rusch D."/>
            <person name="Podicherti R."/>
            <person name="Tsui H.-C.T."/>
            <person name="Winkler M.E."/>
        </authorList>
    </citation>
    <scope>NUCLEOTIDE SEQUENCE</scope>
</reference>
<sequence length="38" mass="4180">MEKTIELNGVDLALFFGPGDANLKIIEENFSSQIIVRG</sequence>